<name>A0A0D6JDL5_9HYPH</name>
<sequence>MKIVFVYWGYENAGSMLDLRGYARAAKAAGHEVIVYGPPEWAFALDYSKDLSNADAVVFVVEWTTDLQFGDNVDWVRLLTAVPRERRIIIDCDGHYNEPIWFMGDYNHRSMEASAEWIEFCDSLTDKIFQPTYRPRRKNVRSFLFHIYDPAWESPIRTDKKPFDMIYVGHTKHRWRGMLQVFKAIAKVRDKVGRVGLVGEGWGDIIDWMEHGEAKLKHYVDREYMKTHRFEGLPAVPFNEVATTIEKGVFNPVVYRPLFEQLGFVTCRTFETPASGTIPLFLLNHEYVVEVFGERATELMIRGEEDSEKILDVLERPQHYAEIVMDIRKEFRERHSPEARLRELIGYIED</sequence>
<evidence type="ECO:0000259" key="1">
    <source>
        <dbReference type="Pfam" id="PF13524"/>
    </source>
</evidence>
<dbReference type="KEGG" id="fiy:BN1229_v1_1394"/>
<dbReference type="OrthoDB" id="3982807at2"/>
<reference evidence="3" key="1">
    <citation type="submission" date="2015-02" db="EMBL/GenBank/DDBJ databases">
        <authorList>
            <person name="Chooi Y.-H."/>
        </authorList>
    </citation>
    <scope>NUCLEOTIDE SEQUENCE [LARGE SCALE GENOMIC DNA]</scope>
    <source>
        <strain evidence="3">strain Y</strain>
    </source>
</reference>
<dbReference type="KEGG" id="fil:BN1229_v1_1395"/>
<dbReference type="InterPro" id="IPR055259">
    <property type="entry name" value="YkvP/CgeB_Glyco_trans-like"/>
</dbReference>
<dbReference type="RefSeq" id="WP_046477437.1">
    <property type="nucleotide sequence ID" value="NZ_LN829118.1"/>
</dbReference>
<accession>A0A0D6JDL5</accession>
<dbReference type="EMBL" id="LN829119">
    <property type="protein sequence ID" value="CPR17738.1"/>
    <property type="molecule type" value="Genomic_DNA"/>
</dbReference>
<proteinExistence type="predicted"/>
<protein>
    <recommendedName>
        <fullName evidence="1">Spore protein YkvP/CgeB glycosyl transferase-like domain-containing protein</fullName>
    </recommendedName>
</protein>
<organism evidence="2 3">
    <name type="scientific">Candidatus Filomicrobium marinum</name>
    <dbReference type="NCBI Taxonomy" id="1608628"/>
    <lineage>
        <taxon>Bacteria</taxon>
        <taxon>Pseudomonadati</taxon>
        <taxon>Pseudomonadota</taxon>
        <taxon>Alphaproteobacteria</taxon>
        <taxon>Hyphomicrobiales</taxon>
        <taxon>Hyphomicrobiaceae</taxon>
        <taxon>Filomicrobium</taxon>
    </lineage>
</organism>
<feature type="domain" description="Spore protein YkvP/CgeB glycosyl transferase-like" evidence="1">
    <location>
        <begin position="194"/>
        <end position="345"/>
    </location>
</feature>
<evidence type="ECO:0000313" key="3">
    <source>
        <dbReference type="Proteomes" id="UP000033187"/>
    </source>
</evidence>
<dbReference type="Proteomes" id="UP000033187">
    <property type="component" value="Chromosome 1"/>
</dbReference>
<gene>
    <name evidence="2" type="ORF">YBN1229_v1_1394</name>
</gene>
<dbReference type="Pfam" id="PF13524">
    <property type="entry name" value="Glyco_trans_1_2"/>
    <property type="match status" value="1"/>
</dbReference>
<keyword evidence="3" id="KW-1185">Reference proteome</keyword>
<evidence type="ECO:0000313" key="2">
    <source>
        <dbReference type="EMBL" id="CPR17738.1"/>
    </source>
</evidence>
<dbReference type="AlphaFoldDB" id="A0A0D6JDL5"/>